<feature type="transmembrane region" description="Helical" evidence="4">
    <location>
        <begin position="233"/>
        <end position="255"/>
    </location>
</feature>
<dbReference type="EMBL" id="BKBW01000001">
    <property type="protein sequence ID" value="GEQ73616.1"/>
    <property type="molecule type" value="Genomic_DNA"/>
</dbReference>
<feature type="transmembrane region" description="Helical" evidence="4">
    <location>
        <begin position="205"/>
        <end position="227"/>
    </location>
</feature>
<proteinExistence type="predicted"/>
<dbReference type="PROSITE" id="PS50850">
    <property type="entry name" value="MFS"/>
    <property type="match status" value="1"/>
</dbReference>
<dbReference type="PANTHER" id="PTHR42910:SF1">
    <property type="entry name" value="MAJOR FACILITATOR SUPERFAMILY (MFS) PROFILE DOMAIN-CONTAINING PROTEIN"/>
    <property type="match status" value="1"/>
</dbReference>
<dbReference type="Gene3D" id="1.20.1250.20">
    <property type="entry name" value="MFS general substrate transporter like domains"/>
    <property type="match status" value="1"/>
</dbReference>
<feature type="transmembrane region" description="Helical" evidence="4">
    <location>
        <begin position="154"/>
        <end position="173"/>
    </location>
</feature>
<dbReference type="InterPro" id="IPR020846">
    <property type="entry name" value="MFS_dom"/>
</dbReference>
<feature type="transmembrane region" description="Helical" evidence="4">
    <location>
        <begin position="267"/>
        <end position="285"/>
    </location>
</feature>
<gene>
    <name evidence="6" type="ORF">CTTA_0621</name>
</gene>
<keyword evidence="6" id="KW-0813">Transport</keyword>
<sequence>MATACGLCAGANYFNQPLLNSMVQHLRISDAQASSTVTMAQVSYGLGLLFLVPLGDMLERRRLVLTLMLLAACGMLLSGISGLAGSFVLLAAGTLMAGVFSVAAQVLVPMAATFAAPGASGRAVGLVMSGLLIGILASRSVAGILSDLGGWSTVYWVGAISTAFMAVLLARALPKAAPTAPVSYGEVMKSLGDLLRKHPRLRSRALIGGTGFATVSVLFSTMALLLAGPGFELSDLMIGLIGIVGIAGALMANVAGRMADKGLEQSATLAGAILMLLGWLCLWLGGSSIWWFLLGLLVVDGALQALHISNQNVVYALAPEARSRINAVYMTTYFLGASLGSALGSWAWLAHGWTGTSLMGGLLGLLTLATVLWDRRLLARSRS</sequence>
<feature type="transmembrane region" description="Helical" evidence="4">
    <location>
        <begin position="355"/>
        <end position="373"/>
    </location>
</feature>
<dbReference type="Proteomes" id="UP000323105">
    <property type="component" value="Unassembled WGS sequence"/>
</dbReference>
<comment type="caution">
    <text evidence="6">The sequence shown here is derived from an EMBL/GenBank/DDBJ whole genome shotgun (WGS) entry which is preliminary data.</text>
</comment>
<dbReference type="Pfam" id="PF07690">
    <property type="entry name" value="MFS_1"/>
    <property type="match status" value="1"/>
</dbReference>
<dbReference type="SUPFAM" id="SSF103473">
    <property type="entry name" value="MFS general substrate transporter"/>
    <property type="match status" value="1"/>
</dbReference>
<feature type="transmembrane region" description="Helical" evidence="4">
    <location>
        <begin position="291"/>
        <end position="308"/>
    </location>
</feature>
<accession>A0A5A7M7N5</accession>
<evidence type="ECO:0000256" key="2">
    <source>
        <dbReference type="ARBA" id="ARBA00022989"/>
    </source>
</evidence>
<keyword evidence="3 4" id="KW-0472">Membrane</keyword>
<keyword evidence="1 4" id="KW-0812">Transmembrane</keyword>
<evidence type="ECO:0000256" key="1">
    <source>
        <dbReference type="ARBA" id="ARBA00022692"/>
    </source>
</evidence>
<keyword evidence="2 4" id="KW-1133">Transmembrane helix</keyword>
<keyword evidence="6" id="KW-0762">Sugar transport</keyword>
<evidence type="ECO:0000313" key="7">
    <source>
        <dbReference type="Proteomes" id="UP000323105"/>
    </source>
</evidence>
<feature type="transmembrane region" description="Helical" evidence="4">
    <location>
        <begin position="64"/>
        <end position="89"/>
    </location>
</feature>
<feature type="domain" description="Major facilitator superfamily (MFS) profile" evidence="5">
    <location>
        <begin position="1"/>
        <end position="382"/>
    </location>
</feature>
<feature type="transmembrane region" description="Helical" evidence="4">
    <location>
        <begin position="123"/>
        <end position="142"/>
    </location>
</feature>
<dbReference type="CDD" id="cd17324">
    <property type="entry name" value="MFS_NepI_like"/>
    <property type="match status" value="1"/>
</dbReference>
<evidence type="ECO:0000256" key="3">
    <source>
        <dbReference type="ARBA" id="ARBA00023136"/>
    </source>
</evidence>
<dbReference type="GO" id="GO:0022857">
    <property type="term" value="F:transmembrane transporter activity"/>
    <property type="evidence" value="ECO:0007669"/>
    <property type="project" value="InterPro"/>
</dbReference>
<feature type="transmembrane region" description="Helical" evidence="4">
    <location>
        <begin position="328"/>
        <end position="349"/>
    </location>
</feature>
<organism evidence="6 7">
    <name type="scientific">Comamonas testosteroni</name>
    <name type="common">Pseudomonas testosteroni</name>
    <dbReference type="NCBI Taxonomy" id="285"/>
    <lineage>
        <taxon>Bacteria</taxon>
        <taxon>Pseudomonadati</taxon>
        <taxon>Pseudomonadota</taxon>
        <taxon>Betaproteobacteria</taxon>
        <taxon>Burkholderiales</taxon>
        <taxon>Comamonadaceae</taxon>
        <taxon>Comamonas</taxon>
    </lineage>
</organism>
<name>A0A5A7M7N5_COMTE</name>
<reference evidence="6 7" key="1">
    <citation type="journal article" date="2019" name="Microbiol. Resour. Announc.">
        <title>Draft Genome Sequence of Comamonas testosteroni TA441, a Bacterium That Has a Cryptic Phenol Degradation Gene Cluster.</title>
        <authorList>
            <person name="Arai H."/>
            <person name="Ishii M."/>
        </authorList>
    </citation>
    <scope>NUCLEOTIDE SEQUENCE [LARGE SCALE GENOMIC DNA]</scope>
    <source>
        <strain evidence="6 7">TA441</strain>
    </source>
</reference>
<evidence type="ECO:0000256" key="4">
    <source>
        <dbReference type="SAM" id="Phobius"/>
    </source>
</evidence>
<dbReference type="AlphaFoldDB" id="A0A5A7M7N5"/>
<evidence type="ECO:0000313" key="6">
    <source>
        <dbReference type="EMBL" id="GEQ73616.1"/>
    </source>
</evidence>
<dbReference type="InterPro" id="IPR011701">
    <property type="entry name" value="MFS"/>
</dbReference>
<feature type="transmembrane region" description="Helical" evidence="4">
    <location>
        <begin position="95"/>
        <end position="116"/>
    </location>
</feature>
<evidence type="ECO:0000259" key="5">
    <source>
        <dbReference type="PROSITE" id="PS50850"/>
    </source>
</evidence>
<dbReference type="InterPro" id="IPR036259">
    <property type="entry name" value="MFS_trans_sf"/>
</dbReference>
<dbReference type="PANTHER" id="PTHR42910">
    <property type="entry name" value="TRANSPORTER SCO4007-RELATED"/>
    <property type="match status" value="1"/>
</dbReference>
<protein>
    <submittedName>
        <fullName evidence="6">Sugar transporter</fullName>
    </submittedName>
</protein>